<organism evidence="8 9">
    <name type="scientific">Aeromonas phage LAh10</name>
    <dbReference type="NCBI Taxonomy" id="2591025"/>
    <lineage>
        <taxon>Viruses</taxon>
        <taxon>Duplodnaviria</taxon>
        <taxon>Heunggongvirae</taxon>
        <taxon>Uroviricota</taxon>
        <taxon>Caudoviricetes</taxon>
        <taxon>Chimalliviridae</taxon>
        <taxon>Ludhianavirus</taxon>
        <taxon>Ludhianavirus LAh10</taxon>
    </lineage>
</organism>
<evidence type="ECO:0000313" key="9">
    <source>
        <dbReference type="Proteomes" id="UP000318420"/>
    </source>
</evidence>
<dbReference type="Proteomes" id="UP000318420">
    <property type="component" value="Segment"/>
</dbReference>
<protein>
    <submittedName>
        <fullName evidence="8">Putative YadA-like protein</fullName>
    </submittedName>
</protein>
<evidence type="ECO:0000256" key="3">
    <source>
        <dbReference type="ARBA" id="ARBA00022692"/>
    </source>
</evidence>
<dbReference type="Gene3D" id="1.20.5.340">
    <property type="match status" value="1"/>
</dbReference>
<keyword evidence="9" id="KW-1185">Reference proteome</keyword>
<name>A0A514A169_9CAUD</name>
<feature type="domain" description="Trimeric autotransporter adhesin YadA-like C-terminal membrane anchor" evidence="7">
    <location>
        <begin position="931"/>
        <end position="988"/>
    </location>
</feature>
<evidence type="ECO:0000259" key="7">
    <source>
        <dbReference type="Pfam" id="PF03895"/>
    </source>
</evidence>
<evidence type="ECO:0000256" key="6">
    <source>
        <dbReference type="ARBA" id="ARBA00023237"/>
    </source>
</evidence>
<evidence type="ECO:0000256" key="4">
    <source>
        <dbReference type="ARBA" id="ARBA00022729"/>
    </source>
</evidence>
<keyword evidence="3" id="KW-0812">Transmembrane</keyword>
<evidence type="ECO:0000256" key="2">
    <source>
        <dbReference type="ARBA" id="ARBA00022452"/>
    </source>
</evidence>
<evidence type="ECO:0000313" key="8">
    <source>
        <dbReference type="EMBL" id="QDH47018.1"/>
    </source>
</evidence>
<evidence type="ECO:0000256" key="1">
    <source>
        <dbReference type="ARBA" id="ARBA00004442"/>
    </source>
</evidence>
<keyword evidence="2" id="KW-1134">Transmembrane beta strand</keyword>
<reference evidence="8 9" key="1">
    <citation type="submission" date="2019-04" db="EMBL/GenBank/DDBJ databases">
        <title>Novel bacteriophages capable of disrupting biofilms from clinical strains of Aeromonas hydrophila with intrinsic antibiotic resistance.</title>
        <authorList>
            <person name="Kabwe M."/>
            <person name="Brown T.L."/>
            <person name="Speirs L."/>
            <person name="Ku H."/>
            <person name="Leach M."/>
            <person name="Chan H.T."/>
            <person name="Petrovski S."/>
            <person name="Lock P."/>
            <person name="Tucci J."/>
        </authorList>
    </citation>
    <scope>NUCLEOTIDE SEQUENCE [LARGE SCALE GENOMIC DNA]</scope>
</reference>
<accession>A0A514A169</accession>
<sequence>MKKSYLAILVWAAVSVAPFNVTAANMNVDQEGTWSPNWKDKNEGGYNNGTRNPYCKDNENAGSWGADGCTQNHKNDEYVQWGEMRGVVADIQTLNTWTTWNNEHVKAAEKDIAVINGKIEKFEYVGTQIAANVDVIVDKGNSVIEGAKTSINNSIDNKIEIAKGEVSTQIDNSVTNIVNGGNTEINAKWEGAKATANDFDERITLNKNRIDDQQGRIGKVEDVAAQNGKDIKVLNKEVKRLDDVKADKVDLDNLAGRVDVVEGDVAVINGKINRVENAGAVVAGNVDVIVGKAGDVIDNRVDARIDAKVDNAKTTIINNKDGIKANVDLAYQGAKTDITNNVLNEIKTGDNQLVVDIKNDVKNEIDNSITNAGKDFTARIDSEVVRGETAYNELNARIDAIGSGAEGSLGDRITNIEGKINKAEDAGRVIAGKRDAVVSGVNTAKDVANDFDARIKANAGEIVRLDNQKADKADLDAAIQSGKDEAANINASIGGLGDRVTNVEGDVTTIKQDVTNIQGDITSIQGDVANINGKISYVENNSQEIINKAGAAVDAKIDVAYEGAKTEVTNLYDNARTEITNEIDNAVNVAVEGARTEVNNKYETIKNEVVNGDNNTYNSIKADISKDVKNEIVNNITEGNNTVVNEIKDGLVEEIREEGKTVVVDLQDQIDAANARIDVQTGRGEQAWASYQEDRTHATQQYTQDRQVAVTTYNNARVEAESAYVTMDDKKADKSDLDVLNDKIDGIAANGKTDEEIKAIADQAAADAVNNAKKEVVVAVKDKAPVANEAVTAAKTEAKKQVQASIDASISKAKAAAKDQAGQAVAAAKEKARAELAAAMPELKGKAEVVRTEAVETRKRADLALKATQDNHTAIQQERADRIQGQRETLQSANNYTDQKVEQLRGEVEHNRRKAAAGIAGVAAMTNIPTISQGKNFAIGAGMGYYDGEQSLAIGSQGRFNENLTGKATISTDFHGNTVIGAGVGFEW</sequence>
<gene>
    <name evidence="8" type="ORF">LAh10_85</name>
</gene>
<keyword evidence="6" id="KW-0998">Cell outer membrane</keyword>
<keyword evidence="5" id="KW-0472">Membrane</keyword>
<comment type="subcellular location">
    <subcellularLocation>
        <location evidence="1">Cell outer membrane</location>
    </subcellularLocation>
</comment>
<proteinExistence type="predicted"/>
<dbReference type="SUPFAM" id="SSF54523">
    <property type="entry name" value="Pili subunits"/>
    <property type="match status" value="1"/>
</dbReference>
<dbReference type="Pfam" id="PF03895">
    <property type="entry name" value="YadA_anchor"/>
    <property type="match status" value="1"/>
</dbReference>
<keyword evidence="4" id="KW-0732">Signal</keyword>
<evidence type="ECO:0000256" key="5">
    <source>
        <dbReference type="ARBA" id="ARBA00023136"/>
    </source>
</evidence>
<dbReference type="Gene3D" id="3.30.1300.30">
    <property type="entry name" value="GSPII I/J protein-like"/>
    <property type="match status" value="1"/>
</dbReference>
<dbReference type="EMBL" id="MK838116">
    <property type="protein sequence ID" value="QDH47018.1"/>
    <property type="molecule type" value="Genomic_DNA"/>
</dbReference>
<dbReference type="InterPro" id="IPR045584">
    <property type="entry name" value="Pilin-like"/>
</dbReference>
<dbReference type="InterPro" id="IPR005594">
    <property type="entry name" value="YadA_C"/>
</dbReference>